<evidence type="ECO:0000313" key="3">
    <source>
        <dbReference type="Proteomes" id="UP000003688"/>
    </source>
</evidence>
<feature type="compositionally biased region" description="Acidic residues" evidence="1">
    <location>
        <begin position="132"/>
        <end position="147"/>
    </location>
</feature>
<organism evidence="2 3">
    <name type="scientific">Pedosphaera parvula (strain Ellin514)</name>
    <dbReference type="NCBI Taxonomy" id="320771"/>
    <lineage>
        <taxon>Bacteria</taxon>
        <taxon>Pseudomonadati</taxon>
        <taxon>Verrucomicrobiota</taxon>
        <taxon>Pedosphaerae</taxon>
        <taxon>Pedosphaerales</taxon>
        <taxon>Pedosphaeraceae</taxon>
        <taxon>Pedosphaera</taxon>
    </lineage>
</organism>
<dbReference type="SUPFAM" id="SSF47240">
    <property type="entry name" value="Ferritin-like"/>
    <property type="match status" value="1"/>
</dbReference>
<dbReference type="RefSeq" id="WP_007416629.1">
    <property type="nucleotide sequence ID" value="NZ_ABOX02000029.1"/>
</dbReference>
<evidence type="ECO:0000256" key="1">
    <source>
        <dbReference type="SAM" id="MobiDB-lite"/>
    </source>
</evidence>
<dbReference type="PANTHER" id="PTHR30565:SF9">
    <property type="entry name" value="PROTEIN YCIF"/>
    <property type="match status" value="1"/>
</dbReference>
<reference evidence="2 3" key="1">
    <citation type="journal article" date="2011" name="J. Bacteriol.">
        <title>Genome sequence of 'Pedosphaera parvula' Ellin514, an aerobic Verrucomicrobial isolate from pasture soil.</title>
        <authorList>
            <person name="Kant R."/>
            <person name="van Passel M.W."/>
            <person name="Sangwan P."/>
            <person name="Palva A."/>
            <person name="Lucas S."/>
            <person name="Copeland A."/>
            <person name="Lapidus A."/>
            <person name="Glavina Del Rio T."/>
            <person name="Dalin E."/>
            <person name="Tice H."/>
            <person name="Bruce D."/>
            <person name="Goodwin L."/>
            <person name="Pitluck S."/>
            <person name="Chertkov O."/>
            <person name="Larimer F.W."/>
            <person name="Land M.L."/>
            <person name="Hauser L."/>
            <person name="Brettin T.S."/>
            <person name="Detter J.C."/>
            <person name="Han S."/>
            <person name="de Vos W.M."/>
            <person name="Janssen P.H."/>
            <person name="Smidt H."/>
        </authorList>
    </citation>
    <scope>NUCLEOTIDE SEQUENCE [LARGE SCALE GENOMIC DNA]</scope>
    <source>
        <strain evidence="2 3">Ellin514</strain>
    </source>
</reference>
<dbReference type="InterPro" id="IPR009078">
    <property type="entry name" value="Ferritin-like_SF"/>
</dbReference>
<comment type="caution">
    <text evidence="2">The sequence shown here is derived from an EMBL/GenBank/DDBJ whole genome shotgun (WGS) entry which is preliminary data.</text>
</comment>
<sequence>MKDLRELFIEELADIYSAEQQLVKALPKMAKAASSDQLREGIEQHLEQTEEHVHRLEQVFEIFGEKAKAKKCEAMAGLIRETQEALEEDAEGAVKDALLIACAQKVEHYEIASYGTLRTWAEVLEESDAVSLLEDTENEEKETDDALTDLAETINAEANQGAEKGEEEEEETSHRSVRPKGSKK</sequence>
<proteinExistence type="predicted"/>
<dbReference type="EMBL" id="ABOX02000029">
    <property type="protein sequence ID" value="EEF59343.1"/>
    <property type="molecule type" value="Genomic_DNA"/>
</dbReference>
<dbReference type="InterPro" id="IPR010287">
    <property type="entry name" value="DUF892_YciF-like"/>
</dbReference>
<dbReference type="Pfam" id="PF05974">
    <property type="entry name" value="DUF892"/>
    <property type="match status" value="1"/>
</dbReference>
<gene>
    <name evidence="2" type="ORF">Cflav_PD1891</name>
</gene>
<dbReference type="Gene3D" id="1.20.1260.10">
    <property type="match status" value="1"/>
</dbReference>
<dbReference type="STRING" id="320771.Cflav_PD1891"/>
<name>B9XLE0_PEDPL</name>
<dbReference type="Proteomes" id="UP000003688">
    <property type="component" value="Unassembled WGS sequence"/>
</dbReference>
<keyword evidence="3" id="KW-1185">Reference proteome</keyword>
<dbReference type="InterPro" id="IPR047114">
    <property type="entry name" value="YciF"/>
</dbReference>
<accession>B9XLE0</accession>
<dbReference type="PANTHER" id="PTHR30565">
    <property type="entry name" value="PROTEIN YCIF"/>
    <property type="match status" value="1"/>
</dbReference>
<dbReference type="OrthoDB" id="9795056at2"/>
<dbReference type="InterPro" id="IPR012347">
    <property type="entry name" value="Ferritin-like"/>
</dbReference>
<protein>
    <submittedName>
        <fullName evidence="2">Uncharacterized protein</fullName>
    </submittedName>
</protein>
<feature type="compositionally biased region" description="Basic residues" evidence="1">
    <location>
        <begin position="175"/>
        <end position="184"/>
    </location>
</feature>
<evidence type="ECO:0000313" key="2">
    <source>
        <dbReference type="EMBL" id="EEF59343.1"/>
    </source>
</evidence>
<feature type="region of interest" description="Disordered" evidence="1">
    <location>
        <begin position="132"/>
        <end position="184"/>
    </location>
</feature>
<dbReference type="CDD" id="cd07909">
    <property type="entry name" value="YciF"/>
    <property type="match status" value="1"/>
</dbReference>
<dbReference type="AlphaFoldDB" id="B9XLE0"/>